<name>A0ABX2GZF2_9FIRM</name>
<gene>
    <name evidence="3" type="ORF">HFM93_11365</name>
</gene>
<sequence>MRLLTLNTHSLVEPDYEAKRKFFVDFIAKEQPDVFALQEVNQTASAPAMPIPLVDYCPCSGNGILLKEDNHAAAVAQMLKEEGVHYYWSWLPAKIGYDKYDEGMAIFSRMPITATENLLLSRTDDYHYWKTRRALGICAGDVWYYAVHMGWWKDEEEPFLDQWEKMSHAAAGKQMAFLLGDFNSEAAVRGEGYDLIARDGWQDTYCLAQHKDDGYTVVQAIDGWRDTPDAAEKKRIDQIWCSKVIPVKSSRVVFRGTQEPQVSDHAGILIEL</sequence>
<dbReference type="PANTHER" id="PTHR15822">
    <property type="entry name" value="TRAF AND TNF RECEPTOR-ASSOCIATED PROTEIN"/>
    <property type="match status" value="1"/>
</dbReference>
<feature type="domain" description="Endonuclease/exonuclease/phosphatase" evidence="2">
    <location>
        <begin position="5"/>
        <end position="265"/>
    </location>
</feature>
<accession>A0ABX2GZF2</accession>
<keyword evidence="1" id="KW-0378">Hydrolase</keyword>
<organism evidence="3 4">
    <name type="scientific">Faecalicatena fissicatena</name>
    <dbReference type="NCBI Taxonomy" id="290055"/>
    <lineage>
        <taxon>Bacteria</taxon>
        <taxon>Bacillati</taxon>
        <taxon>Bacillota</taxon>
        <taxon>Clostridia</taxon>
        <taxon>Lachnospirales</taxon>
        <taxon>Lachnospiraceae</taxon>
        <taxon>Faecalicatena</taxon>
    </lineage>
</organism>
<keyword evidence="3" id="KW-0540">Nuclease</keyword>
<dbReference type="EMBL" id="JAAWUZ010000047">
    <property type="protein sequence ID" value="NSG30858.1"/>
    <property type="molecule type" value="Genomic_DNA"/>
</dbReference>
<protein>
    <submittedName>
        <fullName evidence="3">Endonuclease/exonuclease/phosphatase family protein</fullName>
    </submittedName>
</protein>
<comment type="caution">
    <text evidence="3">The sequence shown here is derived from an EMBL/GenBank/DDBJ whole genome shotgun (WGS) entry which is preliminary data.</text>
</comment>
<proteinExistence type="predicted"/>
<dbReference type="RefSeq" id="WP_173866716.1">
    <property type="nucleotide sequence ID" value="NZ_JAAWUZ010000047.1"/>
</dbReference>
<evidence type="ECO:0000259" key="2">
    <source>
        <dbReference type="Pfam" id="PF03372"/>
    </source>
</evidence>
<dbReference type="CDD" id="cd09079">
    <property type="entry name" value="RgfB-like"/>
    <property type="match status" value="1"/>
</dbReference>
<dbReference type="Pfam" id="PF03372">
    <property type="entry name" value="Exo_endo_phos"/>
    <property type="match status" value="1"/>
</dbReference>
<keyword evidence="4" id="KW-1185">Reference proteome</keyword>
<evidence type="ECO:0000256" key="1">
    <source>
        <dbReference type="ARBA" id="ARBA00022801"/>
    </source>
</evidence>
<dbReference type="InterPro" id="IPR036691">
    <property type="entry name" value="Endo/exonu/phosph_ase_sf"/>
</dbReference>
<dbReference type="PANTHER" id="PTHR15822:SF23">
    <property type="entry name" value="ENDONUCLEASE_EXONUCLEASE_PHOSPHATASE FAMILY PROTEIN"/>
    <property type="match status" value="1"/>
</dbReference>
<dbReference type="SUPFAM" id="SSF56219">
    <property type="entry name" value="DNase I-like"/>
    <property type="match status" value="1"/>
</dbReference>
<dbReference type="GO" id="GO:0004519">
    <property type="term" value="F:endonuclease activity"/>
    <property type="evidence" value="ECO:0007669"/>
    <property type="project" value="UniProtKB-KW"/>
</dbReference>
<evidence type="ECO:0000313" key="3">
    <source>
        <dbReference type="EMBL" id="NSG30858.1"/>
    </source>
</evidence>
<reference evidence="3 4" key="1">
    <citation type="journal article" date="2020" name="Cell Host Microbe">
        <title>Functional and Genomic Variation between Human-Derived Isolates of Lachnospiraceae Reveals Inter- and Intra-Species Diversity.</title>
        <authorList>
            <person name="Sorbara M.T."/>
            <person name="Littmann E.R."/>
            <person name="Fontana E."/>
            <person name="Moody T.U."/>
            <person name="Kohout C.E."/>
            <person name="Gjonbalaj M."/>
            <person name="Eaton V."/>
            <person name="Seok R."/>
            <person name="Leiner I.M."/>
            <person name="Pamer E.G."/>
        </authorList>
    </citation>
    <scope>NUCLEOTIDE SEQUENCE [LARGE SCALE GENOMIC DNA]</scope>
    <source>
        <strain evidence="3 4">MSK.14.16</strain>
    </source>
</reference>
<dbReference type="Gene3D" id="3.60.10.10">
    <property type="entry name" value="Endonuclease/exonuclease/phosphatase"/>
    <property type="match status" value="1"/>
</dbReference>
<dbReference type="InterPro" id="IPR051547">
    <property type="entry name" value="TDP2-like"/>
</dbReference>
<dbReference type="Proteomes" id="UP000821846">
    <property type="component" value="Unassembled WGS sequence"/>
</dbReference>
<evidence type="ECO:0000313" key="4">
    <source>
        <dbReference type="Proteomes" id="UP000821846"/>
    </source>
</evidence>
<dbReference type="InterPro" id="IPR005135">
    <property type="entry name" value="Endo/exonuclease/phosphatase"/>
</dbReference>
<keyword evidence="3" id="KW-0255">Endonuclease</keyword>